<dbReference type="EMBL" id="RSCD01000007">
    <property type="protein sequence ID" value="RSH92038.1"/>
    <property type="molecule type" value="Genomic_DNA"/>
</dbReference>
<gene>
    <name evidence="1" type="ORF">EHS25_009409</name>
</gene>
<dbReference type="Proteomes" id="UP000279259">
    <property type="component" value="Unassembled WGS sequence"/>
</dbReference>
<reference evidence="1 2" key="1">
    <citation type="submission" date="2018-11" db="EMBL/GenBank/DDBJ databases">
        <title>Genome sequence of Saitozyma podzolica DSM 27192.</title>
        <authorList>
            <person name="Aliyu H."/>
            <person name="Gorte O."/>
            <person name="Ochsenreither K."/>
        </authorList>
    </citation>
    <scope>NUCLEOTIDE SEQUENCE [LARGE SCALE GENOMIC DNA]</scope>
    <source>
        <strain evidence="1 2">DSM 27192</strain>
    </source>
</reference>
<dbReference type="AlphaFoldDB" id="A0A427YLN4"/>
<dbReference type="STRING" id="1890683.A0A427YLN4"/>
<keyword evidence="2" id="KW-1185">Reference proteome</keyword>
<name>A0A427YLN4_9TREE</name>
<sequence>MAGGGQHTVSLDDAIEACRTTAMDMHMHYKETSLAGLATTVKIPLSSPAC</sequence>
<evidence type="ECO:0000313" key="1">
    <source>
        <dbReference type="EMBL" id="RSH92038.1"/>
    </source>
</evidence>
<protein>
    <submittedName>
        <fullName evidence="1">Uncharacterized protein</fullName>
    </submittedName>
</protein>
<dbReference type="OrthoDB" id="192663at2759"/>
<accession>A0A427YLN4</accession>
<comment type="caution">
    <text evidence="1">The sequence shown here is derived from an EMBL/GenBank/DDBJ whole genome shotgun (WGS) entry which is preliminary data.</text>
</comment>
<organism evidence="1 2">
    <name type="scientific">Saitozyma podzolica</name>
    <dbReference type="NCBI Taxonomy" id="1890683"/>
    <lineage>
        <taxon>Eukaryota</taxon>
        <taxon>Fungi</taxon>
        <taxon>Dikarya</taxon>
        <taxon>Basidiomycota</taxon>
        <taxon>Agaricomycotina</taxon>
        <taxon>Tremellomycetes</taxon>
        <taxon>Tremellales</taxon>
        <taxon>Trimorphomycetaceae</taxon>
        <taxon>Saitozyma</taxon>
    </lineage>
</organism>
<proteinExistence type="predicted"/>
<evidence type="ECO:0000313" key="2">
    <source>
        <dbReference type="Proteomes" id="UP000279259"/>
    </source>
</evidence>